<feature type="signal peptide" evidence="1">
    <location>
        <begin position="1"/>
        <end position="19"/>
    </location>
</feature>
<name>A0ABW4XIP0_9GAMM</name>
<feature type="chain" id="PRO_5046361851" description="Lipoprotein" evidence="1">
    <location>
        <begin position="20"/>
        <end position="129"/>
    </location>
</feature>
<dbReference type="EMBL" id="JBHUHT010000004">
    <property type="protein sequence ID" value="MFD2094645.1"/>
    <property type="molecule type" value="Genomic_DNA"/>
</dbReference>
<accession>A0ABW4XIP0</accession>
<gene>
    <name evidence="2" type="ORF">ACFSJ3_01490</name>
</gene>
<protein>
    <recommendedName>
        <fullName evidence="4">Lipoprotein</fullName>
    </recommendedName>
</protein>
<evidence type="ECO:0000256" key="1">
    <source>
        <dbReference type="SAM" id="SignalP"/>
    </source>
</evidence>
<proteinExistence type="predicted"/>
<reference evidence="3" key="1">
    <citation type="journal article" date="2019" name="Int. J. Syst. Evol. Microbiol.">
        <title>The Global Catalogue of Microorganisms (GCM) 10K type strain sequencing project: providing services to taxonomists for standard genome sequencing and annotation.</title>
        <authorList>
            <consortium name="The Broad Institute Genomics Platform"/>
            <consortium name="The Broad Institute Genome Sequencing Center for Infectious Disease"/>
            <person name="Wu L."/>
            <person name="Ma J."/>
        </authorList>
    </citation>
    <scope>NUCLEOTIDE SEQUENCE [LARGE SCALE GENOMIC DNA]</scope>
    <source>
        <strain evidence="3">CGMCC 1.10992</strain>
    </source>
</reference>
<evidence type="ECO:0008006" key="4">
    <source>
        <dbReference type="Google" id="ProtNLM"/>
    </source>
</evidence>
<sequence length="129" mass="14660">MTKKISVTLMFLFAFSFLTGCKSTPVANLEGEQIPSGLTEAQFVKAVTEAGHLRGWVIKKESDGHLVGDIQVRSHYAAVDINYSASEYSITYKDSENLKYDGERIHRKYNQWISNLNLDIQKELRMLTL</sequence>
<evidence type="ECO:0000313" key="3">
    <source>
        <dbReference type="Proteomes" id="UP001597380"/>
    </source>
</evidence>
<comment type="caution">
    <text evidence="2">The sequence shown here is derived from an EMBL/GenBank/DDBJ whole genome shotgun (WGS) entry which is preliminary data.</text>
</comment>
<evidence type="ECO:0000313" key="2">
    <source>
        <dbReference type="EMBL" id="MFD2094645.1"/>
    </source>
</evidence>
<keyword evidence="1" id="KW-0732">Signal</keyword>
<keyword evidence="3" id="KW-1185">Reference proteome</keyword>
<dbReference type="RefSeq" id="WP_345338811.1">
    <property type="nucleotide sequence ID" value="NZ_BAABLI010000007.1"/>
</dbReference>
<dbReference type="Proteomes" id="UP001597380">
    <property type="component" value="Unassembled WGS sequence"/>
</dbReference>
<dbReference type="PROSITE" id="PS51257">
    <property type="entry name" value="PROKAR_LIPOPROTEIN"/>
    <property type="match status" value="1"/>
</dbReference>
<organism evidence="2 3">
    <name type="scientific">Corallincola platygyrae</name>
    <dbReference type="NCBI Taxonomy" id="1193278"/>
    <lineage>
        <taxon>Bacteria</taxon>
        <taxon>Pseudomonadati</taxon>
        <taxon>Pseudomonadota</taxon>
        <taxon>Gammaproteobacteria</taxon>
        <taxon>Alteromonadales</taxon>
        <taxon>Psychromonadaceae</taxon>
        <taxon>Corallincola</taxon>
    </lineage>
</organism>